<gene>
    <name evidence="1" type="ORF">COV58_04300</name>
</gene>
<comment type="caution">
    <text evidence="1">The sequence shown here is derived from an EMBL/GenBank/DDBJ whole genome shotgun (WGS) entry which is preliminary data.</text>
</comment>
<dbReference type="EMBL" id="PCVM01000102">
    <property type="protein sequence ID" value="PIQ73106.1"/>
    <property type="molecule type" value="Genomic_DNA"/>
</dbReference>
<dbReference type="Proteomes" id="UP000231056">
    <property type="component" value="Unassembled WGS sequence"/>
</dbReference>
<protein>
    <submittedName>
        <fullName evidence="1">Uncharacterized protein</fullName>
    </submittedName>
</protein>
<accession>A0A2M6IT67</accession>
<evidence type="ECO:0000313" key="1">
    <source>
        <dbReference type="EMBL" id="PIQ73106.1"/>
    </source>
</evidence>
<reference evidence="1 2" key="1">
    <citation type="submission" date="2017-09" db="EMBL/GenBank/DDBJ databases">
        <title>Depth-based differentiation of microbial function through sediment-hosted aquifers and enrichment of novel symbionts in the deep terrestrial subsurface.</title>
        <authorList>
            <person name="Probst A.J."/>
            <person name="Ladd B."/>
            <person name="Jarett J.K."/>
            <person name="Geller-Mcgrath D.E."/>
            <person name="Sieber C.M."/>
            <person name="Emerson J.B."/>
            <person name="Anantharaman K."/>
            <person name="Thomas B.C."/>
            <person name="Malmstrom R."/>
            <person name="Stieglmeier M."/>
            <person name="Klingl A."/>
            <person name="Woyke T."/>
            <person name="Ryan C.M."/>
            <person name="Banfield J.F."/>
        </authorList>
    </citation>
    <scope>NUCLEOTIDE SEQUENCE [LARGE SCALE GENOMIC DNA]</scope>
    <source>
        <strain evidence="1">CG11_big_fil_rev_8_21_14_0_20_36_8</strain>
    </source>
</reference>
<dbReference type="AlphaFoldDB" id="A0A2M6IT67"/>
<proteinExistence type="predicted"/>
<sequence>MGRLLESLLAMYYGDGPQIGAFARTIFRVGSTRGVSNKVITLAQSYVVEHNVEADMGAVEGMQTLSGFAAALLFLGSPLDVLAKLIGDNPGPVEEVVGRLRNMGPTPASPPWA</sequence>
<organism evidence="1 2">
    <name type="scientific">Candidatus Roizmanbacteria bacterium CG11_big_fil_rev_8_21_14_0_20_36_8</name>
    <dbReference type="NCBI Taxonomy" id="1974856"/>
    <lineage>
        <taxon>Bacteria</taxon>
        <taxon>Candidatus Roizmaniibacteriota</taxon>
    </lineage>
</organism>
<evidence type="ECO:0000313" key="2">
    <source>
        <dbReference type="Proteomes" id="UP000231056"/>
    </source>
</evidence>
<name>A0A2M6IT67_9BACT</name>